<keyword evidence="5 7" id="KW-1133">Transmembrane helix</keyword>
<dbReference type="EMBL" id="VDUZ01000019">
    <property type="protein sequence ID" value="TXL74254.1"/>
    <property type="molecule type" value="Genomic_DNA"/>
</dbReference>
<dbReference type="InterPro" id="IPR020846">
    <property type="entry name" value="MFS_dom"/>
</dbReference>
<dbReference type="InterPro" id="IPR004638">
    <property type="entry name" value="EmrB-like"/>
</dbReference>
<feature type="domain" description="Major facilitator superfamily (MFS) profile" evidence="8">
    <location>
        <begin position="46"/>
        <end position="526"/>
    </location>
</feature>
<feature type="transmembrane region" description="Helical" evidence="7">
    <location>
        <begin position="300"/>
        <end position="325"/>
    </location>
</feature>
<feature type="transmembrane region" description="Helical" evidence="7">
    <location>
        <begin position="46"/>
        <end position="68"/>
    </location>
</feature>
<evidence type="ECO:0000256" key="5">
    <source>
        <dbReference type="ARBA" id="ARBA00022989"/>
    </source>
</evidence>
<organism evidence="9 10">
    <name type="scientific">Vineibacter terrae</name>
    <dbReference type="NCBI Taxonomy" id="2586908"/>
    <lineage>
        <taxon>Bacteria</taxon>
        <taxon>Pseudomonadati</taxon>
        <taxon>Pseudomonadota</taxon>
        <taxon>Alphaproteobacteria</taxon>
        <taxon>Hyphomicrobiales</taxon>
        <taxon>Vineibacter</taxon>
    </lineage>
</organism>
<evidence type="ECO:0000313" key="9">
    <source>
        <dbReference type="EMBL" id="TXL74254.1"/>
    </source>
</evidence>
<feature type="transmembrane region" description="Helical" evidence="7">
    <location>
        <begin position="172"/>
        <end position="191"/>
    </location>
</feature>
<sequence length="532" mass="55746">MTEPARRPSASDDAPDRRPEAEIAAAVAANDPGPAHEPTHREIRTVYIGLMIVMALSAIDQSIVATALPRILSDLGGVAHISWVVTAYVLATTTTMPLYGKLSDQYGRKPLLYGAVGLFLLGSILSGCAQSMTQLILFRAVQGLGAGGLLPLAQIIVADLVPPRQRGRYQGWIGAVFAFCSVLGPVVGGIITDTLSWHWIFFFNLPIGIGALVVIAITLRSSRAGVPGSRTDYLGALLLSGATACFLFTLTLGGTQLPWDSIELLGLAIGAVVLAVLFVLRERVAPEPILPLHLFKERVYSLGSLVLALTFMALLGSSTFFPLFFQVVMGLSPSSSGLLIAPLAVGTFISARINGRLLLAHGRYKPAQIRGLAMAVAGFAWLAWASWTDQPLVVLEPAILLLGLGLGFVTPNMNVAIQNAAPPADMGAATASASYFRSLGGVVGVAGSGAILTNHLHNALASGAFAGVLKPEMLLRGGAQEIAALPPAAHDAVAAIYRHGIATTFVVGVAVAALALTTLLFLPERKLRTTHR</sequence>
<dbReference type="Pfam" id="PF07690">
    <property type="entry name" value="MFS_1"/>
    <property type="match status" value="1"/>
</dbReference>
<feature type="transmembrane region" description="Helical" evidence="7">
    <location>
        <begin position="337"/>
        <end position="355"/>
    </location>
</feature>
<dbReference type="Gene3D" id="1.20.1250.20">
    <property type="entry name" value="MFS general substrate transporter like domains"/>
    <property type="match status" value="1"/>
</dbReference>
<gene>
    <name evidence="9" type="ORF">FHP25_17340</name>
</gene>
<feature type="transmembrane region" description="Helical" evidence="7">
    <location>
        <begin position="231"/>
        <end position="250"/>
    </location>
</feature>
<keyword evidence="6 7" id="KW-0472">Membrane</keyword>
<dbReference type="OrthoDB" id="9771737at2"/>
<feature type="transmembrane region" description="Helical" evidence="7">
    <location>
        <begin position="111"/>
        <end position="132"/>
    </location>
</feature>
<feature type="transmembrane region" description="Helical" evidence="7">
    <location>
        <begin position="197"/>
        <end position="219"/>
    </location>
</feature>
<feature type="transmembrane region" description="Helical" evidence="7">
    <location>
        <begin position="138"/>
        <end position="160"/>
    </location>
</feature>
<dbReference type="GO" id="GO:0005886">
    <property type="term" value="C:plasma membrane"/>
    <property type="evidence" value="ECO:0007669"/>
    <property type="project" value="UniProtKB-SubCell"/>
</dbReference>
<dbReference type="SUPFAM" id="SSF103473">
    <property type="entry name" value="MFS general substrate transporter"/>
    <property type="match status" value="1"/>
</dbReference>
<evidence type="ECO:0000256" key="3">
    <source>
        <dbReference type="ARBA" id="ARBA00022475"/>
    </source>
</evidence>
<dbReference type="FunFam" id="1.20.1720.10:FF:000004">
    <property type="entry name" value="EmrB/QacA family drug resistance transporter"/>
    <property type="match status" value="1"/>
</dbReference>
<comment type="caution">
    <text evidence="9">The sequence shown here is derived from an EMBL/GenBank/DDBJ whole genome shotgun (WGS) entry which is preliminary data.</text>
</comment>
<name>A0A5C8PKM3_9HYPH</name>
<keyword evidence="3" id="KW-1003">Cell membrane</keyword>
<accession>A0A5C8PKM3</accession>
<keyword evidence="10" id="KW-1185">Reference proteome</keyword>
<evidence type="ECO:0000259" key="8">
    <source>
        <dbReference type="PROSITE" id="PS50850"/>
    </source>
</evidence>
<dbReference type="Proteomes" id="UP000321638">
    <property type="component" value="Unassembled WGS sequence"/>
</dbReference>
<evidence type="ECO:0000256" key="2">
    <source>
        <dbReference type="ARBA" id="ARBA00022448"/>
    </source>
</evidence>
<evidence type="ECO:0000256" key="7">
    <source>
        <dbReference type="SAM" id="Phobius"/>
    </source>
</evidence>
<comment type="subcellular location">
    <subcellularLocation>
        <location evidence="1">Cell membrane</location>
        <topology evidence="1">Multi-pass membrane protein</topology>
    </subcellularLocation>
</comment>
<dbReference type="CDD" id="cd17502">
    <property type="entry name" value="MFS_Azr1_MDR_like"/>
    <property type="match status" value="1"/>
</dbReference>
<proteinExistence type="predicted"/>
<keyword evidence="2" id="KW-0813">Transport</keyword>
<dbReference type="PRINTS" id="PR01036">
    <property type="entry name" value="TCRTETB"/>
</dbReference>
<dbReference type="InterPro" id="IPR011701">
    <property type="entry name" value="MFS"/>
</dbReference>
<evidence type="ECO:0000256" key="6">
    <source>
        <dbReference type="ARBA" id="ARBA00023136"/>
    </source>
</evidence>
<dbReference type="PANTHER" id="PTHR23501:SF197">
    <property type="entry name" value="COMD"/>
    <property type="match status" value="1"/>
</dbReference>
<dbReference type="Gene3D" id="1.20.1720.10">
    <property type="entry name" value="Multidrug resistance protein D"/>
    <property type="match status" value="1"/>
</dbReference>
<feature type="transmembrane region" description="Helical" evidence="7">
    <location>
        <begin position="80"/>
        <end position="99"/>
    </location>
</feature>
<dbReference type="PANTHER" id="PTHR23501">
    <property type="entry name" value="MAJOR FACILITATOR SUPERFAMILY"/>
    <property type="match status" value="1"/>
</dbReference>
<dbReference type="GO" id="GO:0022857">
    <property type="term" value="F:transmembrane transporter activity"/>
    <property type="evidence" value="ECO:0007669"/>
    <property type="project" value="InterPro"/>
</dbReference>
<dbReference type="NCBIfam" id="TIGR00711">
    <property type="entry name" value="efflux_EmrB"/>
    <property type="match status" value="1"/>
</dbReference>
<evidence type="ECO:0000313" key="10">
    <source>
        <dbReference type="Proteomes" id="UP000321638"/>
    </source>
</evidence>
<dbReference type="RefSeq" id="WP_147848217.1">
    <property type="nucleotide sequence ID" value="NZ_VDUZ01000019.1"/>
</dbReference>
<feature type="transmembrane region" description="Helical" evidence="7">
    <location>
        <begin position="501"/>
        <end position="522"/>
    </location>
</feature>
<feature type="transmembrane region" description="Helical" evidence="7">
    <location>
        <begin position="367"/>
        <end position="387"/>
    </location>
</feature>
<protein>
    <submittedName>
        <fullName evidence="9">MFS transporter</fullName>
    </submittedName>
</protein>
<dbReference type="InterPro" id="IPR036259">
    <property type="entry name" value="MFS_trans_sf"/>
</dbReference>
<keyword evidence="4 7" id="KW-0812">Transmembrane</keyword>
<feature type="transmembrane region" description="Helical" evidence="7">
    <location>
        <begin position="262"/>
        <end position="280"/>
    </location>
</feature>
<dbReference type="AlphaFoldDB" id="A0A5C8PKM3"/>
<evidence type="ECO:0000256" key="4">
    <source>
        <dbReference type="ARBA" id="ARBA00022692"/>
    </source>
</evidence>
<evidence type="ECO:0000256" key="1">
    <source>
        <dbReference type="ARBA" id="ARBA00004651"/>
    </source>
</evidence>
<reference evidence="9 10" key="1">
    <citation type="submission" date="2019-06" db="EMBL/GenBank/DDBJ databases">
        <title>New taxonomy in bacterial strain CC-CFT640, isolated from vineyard.</title>
        <authorList>
            <person name="Lin S.-Y."/>
            <person name="Tsai C.-F."/>
            <person name="Young C.-C."/>
        </authorList>
    </citation>
    <scope>NUCLEOTIDE SEQUENCE [LARGE SCALE GENOMIC DNA]</scope>
    <source>
        <strain evidence="9 10">CC-CFT640</strain>
    </source>
</reference>
<dbReference type="PROSITE" id="PS50850">
    <property type="entry name" value="MFS"/>
    <property type="match status" value="1"/>
</dbReference>